<comment type="caution">
    <text evidence="2">The sequence shown here is derived from an EMBL/GenBank/DDBJ whole genome shotgun (WGS) entry which is preliminary data.</text>
</comment>
<keyword evidence="1" id="KW-0812">Transmembrane</keyword>
<dbReference type="OrthoDB" id="283083at2"/>
<proteinExistence type="predicted"/>
<dbReference type="RefSeq" id="WP_105936769.1">
    <property type="nucleotide sequence ID" value="NZ_PVNP01000212.1"/>
</dbReference>
<dbReference type="Proteomes" id="UP000238949">
    <property type="component" value="Unassembled WGS sequence"/>
</dbReference>
<feature type="transmembrane region" description="Helical" evidence="1">
    <location>
        <begin position="23"/>
        <end position="44"/>
    </location>
</feature>
<evidence type="ECO:0000313" key="2">
    <source>
        <dbReference type="EMBL" id="PRO71215.1"/>
    </source>
</evidence>
<dbReference type="AlphaFoldDB" id="A0A2S9V4B7"/>
<protein>
    <recommendedName>
        <fullName evidence="4">DUF4381 domain-containing protein</fullName>
    </recommendedName>
</protein>
<keyword evidence="1" id="KW-1133">Transmembrane helix</keyword>
<dbReference type="Pfam" id="PF14316">
    <property type="entry name" value="DUF4381"/>
    <property type="match status" value="1"/>
</dbReference>
<accession>A0A2S9V4B7</accession>
<dbReference type="EMBL" id="PVNP01000212">
    <property type="protein sequence ID" value="PRO71215.1"/>
    <property type="molecule type" value="Genomic_DNA"/>
</dbReference>
<keyword evidence="3" id="KW-1185">Reference proteome</keyword>
<sequence length="168" mass="18940">MDPLAQLKDIHTPQGVDWWPLAWGWWVAALLVVVLLCGLVYRIVRHIRFNRARREAIALHKNLSVDAHYPAKANQLLKRVTLHYFDAGYSAAAYGSAWQHLLLNCLADKHQAKAKPGLEALCQSPYQPAAPDSEQLSEMHQAVSLWLQQARLKHVPESVSTAEVNHNV</sequence>
<name>A0A2S9V4B7_9ALTE</name>
<gene>
    <name evidence="2" type="ORF">C6Y40_23240</name>
</gene>
<keyword evidence="1" id="KW-0472">Membrane</keyword>
<dbReference type="InterPro" id="IPR025489">
    <property type="entry name" value="DUF4381"/>
</dbReference>
<reference evidence="3" key="1">
    <citation type="journal article" date="2020" name="Int. J. Syst. Evol. Microbiol.">
        <title>Alteromonas alba sp. nov., a marine bacterium isolated from the seawater of the West Pacific Ocean.</title>
        <authorList>
            <person name="Sun C."/>
            <person name="Wu Y.-H."/>
            <person name="Xamxidin M."/>
            <person name="Cheng H."/>
            <person name="Xu X.-W."/>
        </authorList>
    </citation>
    <scope>NUCLEOTIDE SEQUENCE [LARGE SCALE GENOMIC DNA]</scope>
    <source>
        <strain evidence="3">190</strain>
    </source>
</reference>
<organism evidence="2 3">
    <name type="scientific">Alteromonas alba</name>
    <dbReference type="NCBI Taxonomy" id="2079529"/>
    <lineage>
        <taxon>Bacteria</taxon>
        <taxon>Pseudomonadati</taxon>
        <taxon>Pseudomonadota</taxon>
        <taxon>Gammaproteobacteria</taxon>
        <taxon>Alteromonadales</taxon>
        <taxon>Alteromonadaceae</taxon>
        <taxon>Alteromonas/Salinimonas group</taxon>
        <taxon>Alteromonas</taxon>
    </lineage>
</organism>
<evidence type="ECO:0008006" key="4">
    <source>
        <dbReference type="Google" id="ProtNLM"/>
    </source>
</evidence>
<evidence type="ECO:0000256" key="1">
    <source>
        <dbReference type="SAM" id="Phobius"/>
    </source>
</evidence>
<evidence type="ECO:0000313" key="3">
    <source>
        <dbReference type="Proteomes" id="UP000238949"/>
    </source>
</evidence>